<evidence type="ECO:0000313" key="1">
    <source>
        <dbReference type="EMBL" id="QTD95930.1"/>
    </source>
</evidence>
<protein>
    <submittedName>
        <fullName evidence="1">Uncharacterized protein</fullName>
    </submittedName>
</protein>
<dbReference type="RefSeq" id="WP_208029990.1">
    <property type="nucleotide sequence ID" value="NZ_CP071839.1"/>
</dbReference>
<gene>
    <name evidence="1" type="ORF">S1361_01165</name>
</gene>
<proteinExistence type="predicted"/>
<sequence>MAVREAKAALRAQLEALTVALTDRWGETRHVDLWPYLRAGFAGATVPEPIVGETTALHLAVSLRDRDGEHSLPLDAGGLATDAAAAAAGHERTGSIT</sequence>
<organism evidence="1 2">
    <name type="scientific">Streptomyces cyanogenus</name>
    <dbReference type="NCBI Taxonomy" id="80860"/>
    <lineage>
        <taxon>Bacteria</taxon>
        <taxon>Bacillati</taxon>
        <taxon>Actinomycetota</taxon>
        <taxon>Actinomycetes</taxon>
        <taxon>Kitasatosporales</taxon>
        <taxon>Streptomycetaceae</taxon>
        <taxon>Streptomyces</taxon>
    </lineage>
</organism>
<evidence type="ECO:0000313" key="2">
    <source>
        <dbReference type="Proteomes" id="UP000663908"/>
    </source>
</evidence>
<reference evidence="1 2" key="1">
    <citation type="submission" date="2021-03" db="EMBL/GenBank/DDBJ databases">
        <title>Complete genome sequence of Streptomyces cyanogenus S136, producer of anticancer angucycline landomycin A.</title>
        <authorList>
            <person name="Hrab P."/>
            <person name="Ruckert C."/>
            <person name="Busche T."/>
            <person name="Ostash I."/>
            <person name="Kalinowski J."/>
            <person name="Fedorenko V."/>
            <person name="Yushchuk O."/>
            <person name="Ostash B."/>
        </authorList>
    </citation>
    <scope>NUCLEOTIDE SEQUENCE [LARGE SCALE GENOMIC DNA]</scope>
    <source>
        <strain evidence="1 2">S136</strain>
    </source>
</reference>
<accession>A0ABX7THN8</accession>
<dbReference type="EMBL" id="CP071839">
    <property type="protein sequence ID" value="QTD95930.1"/>
    <property type="molecule type" value="Genomic_DNA"/>
</dbReference>
<keyword evidence="2" id="KW-1185">Reference proteome</keyword>
<name>A0ABX7THN8_STRCY</name>
<dbReference type="Proteomes" id="UP000663908">
    <property type="component" value="Chromosome"/>
</dbReference>